<evidence type="ECO:0000313" key="2">
    <source>
        <dbReference type="EMBL" id="MBM7507682.1"/>
    </source>
</evidence>
<dbReference type="Proteomes" id="UP000732378">
    <property type="component" value="Unassembled WGS sequence"/>
</dbReference>
<sequence length="176" mass="18608">MRSRAALAAVALLAVAVPGCGVDDEDAMGNLEQLSEQVLATAGEVVETLEEAGLEVESAVGQGDHCQMEPAPGLTFGLGGQVAETAPYAEQHAAALEALQADGWEVTDEGEHAQPGEQPEPYSRLSRDDFRLSLDNTVRQGSDALVFGLHRDDDCIRVSDGSVQLPEDLEEVPLVE</sequence>
<organism evidence="2 3">
    <name type="scientific">Nocardioides salarius</name>
    <dbReference type="NCBI Taxonomy" id="374513"/>
    <lineage>
        <taxon>Bacteria</taxon>
        <taxon>Bacillati</taxon>
        <taxon>Actinomycetota</taxon>
        <taxon>Actinomycetes</taxon>
        <taxon>Propionibacteriales</taxon>
        <taxon>Nocardioidaceae</taxon>
        <taxon>Nocardioides</taxon>
    </lineage>
</organism>
<comment type="caution">
    <text evidence="2">The sequence shown here is derived from an EMBL/GenBank/DDBJ whole genome shotgun (WGS) entry which is preliminary data.</text>
</comment>
<evidence type="ECO:0000313" key="3">
    <source>
        <dbReference type="Proteomes" id="UP000732378"/>
    </source>
</evidence>
<proteinExistence type="predicted"/>
<name>A0ABS2M910_9ACTN</name>
<feature type="signal peptide" evidence="1">
    <location>
        <begin position="1"/>
        <end position="21"/>
    </location>
</feature>
<dbReference type="EMBL" id="JAFBBZ010000001">
    <property type="protein sequence ID" value="MBM7507682.1"/>
    <property type="molecule type" value="Genomic_DNA"/>
</dbReference>
<feature type="chain" id="PRO_5045991831" description="Lipoprotein" evidence="1">
    <location>
        <begin position="22"/>
        <end position="176"/>
    </location>
</feature>
<accession>A0ABS2M910</accession>
<reference evidence="2 3" key="1">
    <citation type="submission" date="2021-01" db="EMBL/GenBank/DDBJ databases">
        <title>Sequencing the genomes of 1000 actinobacteria strains.</title>
        <authorList>
            <person name="Klenk H.-P."/>
        </authorList>
    </citation>
    <scope>NUCLEOTIDE SEQUENCE [LARGE SCALE GENOMIC DNA]</scope>
    <source>
        <strain evidence="2 3">DSM 18239</strain>
    </source>
</reference>
<dbReference type="RefSeq" id="WP_193669873.1">
    <property type="nucleotide sequence ID" value="NZ_JACDTV010000011.1"/>
</dbReference>
<evidence type="ECO:0008006" key="4">
    <source>
        <dbReference type="Google" id="ProtNLM"/>
    </source>
</evidence>
<gene>
    <name evidence="2" type="ORF">JOE61_001496</name>
</gene>
<keyword evidence="1" id="KW-0732">Signal</keyword>
<protein>
    <recommendedName>
        <fullName evidence="4">Lipoprotein</fullName>
    </recommendedName>
</protein>
<evidence type="ECO:0000256" key="1">
    <source>
        <dbReference type="SAM" id="SignalP"/>
    </source>
</evidence>
<keyword evidence="3" id="KW-1185">Reference proteome</keyword>